<dbReference type="GeneID" id="54580149"/>
<dbReference type="AlphaFoldDB" id="A0A6A6IFE2"/>
<sequence length="408" mass="45872">MTNDAQKTSRIHNLDEVEQYLRKKHKAAWKTLPGPEACRFVDVAQRHFPEDTYCQKAMYVGSIRVNNRFEQVYAYVKRTGAVVYCRGETGRQLARTLYAAIWFAPPFPKNENEKRPRLRGHSSLVVYSMLRGGYLDKFIEVDGTSLQRLGYACDSISRELPSMQVVENKYGEASLEKLAKQHDVRYEPSGQPEDSPADTSDDEEWERDGDNQRVLQDIHEEDHLTDEHVESEAADILRQTFQLAKQSSLRVSAQHAFGVVMDKDLGVAAYKAYASATFAEMAQQKDLNHLARALLNVMMEKDLTGKKNPHKAFNKLFDLAFALDDREAAMAAFEVVQQTEKAADAVFELALSMNETGAEHVALVGAELYDADATMHYKVALAQARSGEGDVYVCEDCAGRMGLKEGPE</sequence>
<organism evidence="2 3">
    <name type="scientific">Trematosphaeria pertusa</name>
    <dbReference type="NCBI Taxonomy" id="390896"/>
    <lineage>
        <taxon>Eukaryota</taxon>
        <taxon>Fungi</taxon>
        <taxon>Dikarya</taxon>
        <taxon>Ascomycota</taxon>
        <taxon>Pezizomycotina</taxon>
        <taxon>Dothideomycetes</taxon>
        <taxon>Pleosporomycetidae</taxon>
        <taxon>Pleosporales</taxon>
        <taxon>Massarineae</taxon>
        <taxon>Trematosphaeriaceae</taxon>
        <taxon>Trematosphaeria</taxon>
    </lineage>
</organism>
<gene>
    <name evidence="2" type="ORF">BU26DRAFT_505034</name>
</gene>
<feature type="region of interest" description="Disordered" evidence="1">
    <location>
        <begin position="184"/>
        <end position="209"/>
    </location>
</feature>
<evidence type="ECO:0000313" key="3">
    <source>
        <dbReference type="Proteomes" id="UP000800094"/>
    </source>
</evidence>
<proteinExistence type="predicted"/>
<evidence type="ECO:0000313" key="2">
    <source>
        <dbReference type="EMBL" id="KAF2248909.1"/>
    </source>
</evidence>
<protein>
    <submittedName>
        <fullName evidence="2">Uncharacterized protein</fullName>
    </submittedName>
</protein>
<feature type="compositionally biased region" description="Acidic residues" evidence="1">
    <location>
        <begin position="195"/>
        <end position="207"/>
    </location>
</feature>
<keyword evidence="3" id="KW-1185">Reference proteome</keyword>
<reference evidence="2" key="1">
    <citation type="journal article" date="2020" name="Stud. Mycol.">
        <title>101 Dothideomycetes genomes: a test case for predicting lifestyles and emergence of pathogens.</title>
        <authorList>
            <person name="Haridas S."/>
            <person name="Albert R."/>
            <person name="Binder M."/>
            <person name="Bloem J."/>
            <person name="Labutti K."/>
            <person name="Salamov A."/>
            <person name="Andreopoulos B."/>
            <person name="Baker S."/>
            <person name="Barry K."/>
            <person name="Bills G."/>
            <person name="Bluhm B."/>
            <person name="Cannon C."/>
            <person name="Castanera R."/>
            <person name="Culley D."/>
            <person name="Daum C."/>
            <person name="Ezra D."/>
            <person name="Gonzalez J."/>
            <person name="Henrissat B."/>
            <person name="Kuo A."/>
            <person name="Liang C."/>
            <person name="Lipzen A."/>
            <person name="Lutzoni F."/>
            <person name="Magnuson J."/>
            <person name="Mondo S."/>
            <person name="Nolan M."/>
            <person name="Ohm R."/>
            <person name="Pangilinan J."/>
            <person name="Park H.-J."/>
            <person name="Ramirez L."/>
            <person name="Alfaro M."/>
            <person name="Sun H."/>
            <person name="Tritt A."/>
            <person name="Yoshinaga Y."/>
            <person name="Zwiers L.-H."/>
            <person name="Turgeon B."/>
            <person name="Goodwin S."/>
            <person name="Spatafora J."/>
            <person name="Crous P."/>
            <person name="Grigoriev I."/>
        </authorList>
    </citation>
    <scope>NUCLEOTIDE SEQUENCE</scope>
    <source>
        <strain evidence="2">CBS 122368</strain>
    </source>
</reference>
<dbReference type="RefSeq" id="XP_033683913.1">
    <property type="nucleotide sequence ID" value="XM_033826819.1"/>
</dbReference>
<evidence type="ECO:0000256" key="1">
    <source>
        <dbReference type="SAM" id="MobiDB-lite"/>
    </source>
</evidence>
<accession>A0A6A6IFE2</accession>
<name>A0A6A6IFE2_9PLEO</name>
<dbReference type="Proteomes" id="UP000800094">
    <property type="component" value="Unassembled WGS sequence"/>
</dbReference>
<dbReference type="EMBL" id="ML987195">
    <property type="protein sequence ID" value="KAF2248909.1"/>
    <property type="molecule type" value="Genomic_DNA"/>
</dbReference>
<dbReference type="OrthoDB" id="10673597at2759"/>